<name>A0A9P6H0V3_9MICR</name>
<organism evidence="2 3">
    <name type="scientific">Nosema granulosis</name>
    <dbReference type="NCBI Taxonomy" id="83296"/>
    <lineage>
        <taxon>Eukaryota</taxon>
        <taxon>Fungi</taxon>
        <taxon>Fungi incertae sedis</taxon>
        <taxon>Microsporidia</taxon>
        <taxon>Nosematidae</taxon>
        <taxon>Nosema</taxon>
    </lineage>
</organism>
<proteinExistence type="predicted"/>
<evidence type="ECO:0000313" key="3">
    <source>
        <dbReference type="Proteomes" id="UP000740883"/>
    </source>
</evidence>
<dbReference type="Proteomes" id="UP000740883">
    <property type="component" value="Unassembled WGS sequence"/>
</dbReference>
<keyword evidence="3" id="KW-1185">Reference proteome</keyword>
<reference evidence="2 3" key="1">
    <citation type="journal article" date="2020" name="Genome Biol. Evol.">
        <title>Comparative genomics of strictly vertically transmitted, feminizing microsporidia endosymbionts of amphipod crustaceans.</title>
        <authorList>
            <person name="Cormier A."/>
            <person name="Chebbi M.A."/>
            <person name="Giraud I."/>
            <person name="Wattier R."/>
            <person name="Teixeira M."/>
            <person name="Gilbert C."/>
            <person name="Rigaud T."/>
            <person name="Cordaux R."/>
        </authorList>
    </citation>
    <scope>NUCLEOTIDE SEQUENCE [LARGE SCALE GENOMIC DNA]</scope>
    <source>
        <strain evidence="2 3">Ou3-Ou53</strain>
    </source>
</reference>
<sequence>MLTRGLISHETHAKGHSPQSPATPVKRKKKNSLELYFMSGYDNLISKKNPMKRPEKTNENRSTHCNNKTVKVELEIPGVKINLTKEIIIVDNIRKINMITWFRDLDQIAGQNKWSEEQLLEILPYLVSD</sequence>
<feature type="region of interest" description="Disordered" evidence="1">
    <location>
        <begin position="1"/>
        <end position="28"/>
    </location>
</feature>
<comment type="caution">
    <text evidence="2">The sequence shown here is derived from an EMBL/GenBank/DDBJ whole genome shotgun (WGS) entry which is preliminary data.</text>
</comment>
<evidence type="ECO:0000256" key="1">
    <source>
        <dbReference type="SAM" id="MobiDB-lite"/>
    </source>
</evidence>
<dbReference type="AlphaFoldDB" id="A0A9P6H0V3"/>
<protein>
    <submittedName>
        <fullName evidence="2">Uncharacterized protein</fullName>
    </submittedName>
</protein>
<dbReference type="EMBL" id="SBJO01000154">
    <property type="protein sequence ID" value="KAF9762570.1"/>
    <property type="molecule type" value="Genomic_DNA"/>
</dbReference>
<evidence type="ECO:0000313" key="2">
    <source>
        <dbReference type="EMBL" id="KAF9762570.1"/>
    </source>
</evidence>
<accession>A0A9P6H0V3</accession>
<gene>
    <name evidence="2" type="ORF">NGRA_1921</name>
</gene>